<organism evidence="3 4">
    <name type="scientific">Quillaja saponaria</name>
    <name type="common">Soap bark tree</name>
    <dbReference type="NCBI Taxonomy" id="32244"/>
    <lineage>
        <taxon>Eukaryota</taxon>
        <taxon>Viridiplantae</taxon>
        <taxon>Streptophyta</taxon>
        <taxon>Embryophyta</taxon>
        <taxon>Tracheophyta</taxon>
        <taxon>Spermatophyta</taxon>
        <taxon>Magnoliopsida</taxon>
        <taxon>eudicotyledons</taxon>
        <taxon>Gunneridae</taxon>
        <taxon>Pentapetalae</taxon>
        <taxon>rosids</taxon>
        <taxon>fabids</taxon>
        <taxon>Fabales</taxon>
        <taxon>Quillajaceae</taxon>
        <taxon>Quillaja</taxon>
    </lineage>
</organism>
<comment type="caution">
    <text evidence="3">The sequence shown here is derived from an EMBL/GenBank/DDBJ whole genome shotgun (WGS) entry which is preliminary data.</text>
</comment>
<dbReference type="InterPro" id="IPR018253">
    <property type="entry name" value="DnaJ_domain_CS"/>
</dbReference>
<evidence type="ECO:0000256" key="1">
    <source>
        <dbReference type="SAM" id="MobiDB-lite"/>
    </source>
</evidence>
<dbReference type="PROSITE" id="PS00636">
    <property type="entry name" value="DNAJ_1"/>
    <property type="match status" value="1"/>
</dbReference>
<name>A0AAD7KVF2_QUISA</name>
<reference evidence="3" key="1">
    <citation type="journal article" date="2023" name="Science">
        <title>Elucidation of the pathway for biosynthesis of saponin adjuvants from the soapbark tree.</title>
        <authorList>
            <person name="Reed J."/>
            <person name="Orme A."/>
            <person name="El-Demerdash A."/>
            <person name="Owen C."/>
            <person name="Martin L.B.B."/>
            <person name="Misra R.C."/>
            <person name="Kikuchi S."/>
            <person name="Rejzek M."/>
            <person name="Martin A.C."/>
            <person name="Harkess A."/>
            <person name="Leebens-Mack J."/>
            <person name="Louveau T."/>
            <person name="Stephenson M.J."/>
            <person name="Osbourn A."/>
        </authorList>
    </citation>
    <scope>NUCLEOTIDE SEQUENCE</scope>
    <source>
        <strain evidence="3">S10</strain>
    </source>
</reference>
<keyword evidence="4" id="KW-1185">Reference proteome</keyword>
<dbReference type="PROSITE" id="PS50076">
    <property type="entry name" value="DNAJ_2"/>
    <property type="match status" value="1"/>
</dbReference>
<dbReference type="PANTHER" id="PTHR45496:SF19">
    <property type="entry name" value="J DOMAIN-CONTAINING PROTEIN"/>
    <property type="match status" value="1"/>
</dbReference>
<dbReference type="Pfam" id="PF23551">
    <property type="entry name" value="Zn_ribbon_20"/>
    <property type="match status" value="1"/>
</dbReference>
<evidence type="ECO:0000313" key="4">
    <source>
        <dbReference type="Proteomes" id="UP001163823"/>
    </source>
</evidence>
<feature type="domain" description="J" evidence="2">
    <location>
        <begin position="68"/>
        <end position="133"/>
    </location>
</feature>
<feature type="region of interest" description="Disordered" evidence="1">
    <location>
        <begin position="321"/>
        <end position="346"/>
    </location>
</feature>
<accession>A0AAD7KVF2</accession>
<proteinExistence type="predicted"/>
<gene>
    <name evidence="3" type="ORF">O6P43_031666</name>
</gene>
<feature type="compositionally biased region" description="Basic and acidic residues" evidence="1">
    <location>
        <begin position="158"/>
        <end position="171"/>
    </location>
</feature>
<feature type="region of interest" description="Disordered" evidence="1">
    <location>
        <begin position="152"/>
        <end position="181"/>
    </location>
</feature>
<dbReference type="InterPro" id="IPR056988">
    <property type="entry name" value="Zn_ribbon_pln"/>
</dbReference>
<dbReference type="EMBL" id="JARAOO010000013">
    <property type="protein sequence ID" value="KAJ7946779.1"/>
    <property type="molecule type" value="Genomic_DNA"/>
</dbReference>
<evidence type="ECO:0000259" key="2">
    <source>
        <dbReference type="PROSITE" id="PS50076"/>
    </source>
</evidence>
<dbReference type="Gene3D" id="1.10.287.110">
    <property type="entry name" value="DnaJ domain"/>
    <property type="match status" value="1"/>
</dbReference>
<dbReference type="KEGG" id="qsa:O6P43_031666"/>
<dbReference type="InterPro" id="IPR036869">
    <property type="entry name" value="J_dom_sf"/>
</dbReference>
<dbReference type="AlphaFoldDB" id="A0AAD7KVF2"/>
<evidence type="ECO:0000313" key="3">
    <source>
        <dbReference type="EMBL" id="KAJ7946779.1"/>
    </source>
</evidence>
<dbReference type="PANTHER" id="PTHR45496">
    <property type="entry name" value="CHAPERONE DNAJ-DOMAIN SUPERFAMILY PROTEIN"/>
    <property type="match status" value="1"/>
</dbReference>
<dbReference type="SUPFAM" id="SSF46565">
    <property type="entry name" value="Chaperone J-domain"/>
    <property type="match status" value="1"/>
</dbReference>
<dbReference type="CDD" id="cd06257">
    <property type="entry name" value="DnaJ"/>
    <property type="match status" value="1"/>
</dbReference>
<sequence>MESGSSRAEAERWLNIAERLLGGRDLHGSRTFAIRARESDPKFELSERVLAVVDTLLAGENRINDQHDWYGILQLVRYTQSIEVIATQYRRLAVLLDPNRNKAFFSDQAFKLVHDAWSVLSNNSRKTTYDNELRMTGESTQSQVLQKQQQAVRKSPRATKEGRVVVEEKTPSPRNVAEPNREIRTNESAQEARFCEPTQRTEPEVPSFWTACPYCYVLYEYPKVYKECTLRCQNCHRAFHAVMIPSPPITGKDSNFCCWGFFPIGISGNAKDTAGSSKWTPISSMFACPSQVNQKTVRPKNASNKGPRVYYDDDVFINLSDSSENDSDDEWENGRKKKAKNTKGKALANKNVRKPQTEGNVNLVNGENVGGSVVLAVRAESSQKAVSGSWRKRGATDLGKLDLNVEFSNEVEEPAPGTSQENGAGHGEEDNIEGIGFFEGLDEFLSSLPILSVVADDKVKAN</sequence>
<dbReference type="Proteomes" id="UP001163823">
    <property type="component" value="Chromosome 13"/>
</dbReference>
<dbReference type="Pfam" id="PF00226">
    <property type="entry name" value="DnaJ"/>
    <property type="match status" value="1"/>
</dbReference>
<protein>
    <submittedName>
        <fullName evidence="3">Chaperone dnaJ-domain containing protein</fullName>
    </submittedName>
</protein>
<dbReference type="InterPro" id="IPR001623">
    <property type="entry name" value="DnaJ_domain"/>
</dbReference>
<dbReference type="InterPro" id="IPR053052">
    <property type="entry name" value="Imprinting_Balance_Reg"/>
</dbReference>
<feature type="region of interest" description="Disordered" evidence="1">
    <location>
        <begin position="410"/>
        <end position="432"/>
    </location>
</feature>